<dbReference type="InterPro" id="IPR036388">
    <property type="entry name" value="WH-like_DNA-bd_sf"/>
</dbReference>
<dbReference type="AlphaFoldDB" id="A0A285B068"/>
<organism evidence="2 3">
    <name type="scientific">Klebsiella grimontii</name>
    <dbReference type="NCBI Taxonomy" id="2058152"/>
    <lineage>
        <taxon>Bacteria</taxon>
        <taxon>Pseudomonadati</taxon>
        <taxon>Pseudomonadota</taxon>
        <taxon>Gammaproteobacteria</taxon>
        <taxon>Enterobacterales</taxon>
        <taxon>Enterobacteriaceae</taxon>
        <taxon>Klebsiella/Raoultella group</taxon>
        <taxon>Klebsiella</taxon>
    </lineage>
</organism>
<accession>A0A285B068</accession>
<reference evidence="3" key="1">
    <citation type="submission" date="2017-08" db="EMBL/GenBank/DDBJ databases">
        <authorList>
            <person name="Brisse S."/>
        </authorList>
    </citation>
    <scope>NUCLEOTIDE SEQUENCE [LARGE SCALE GENOMIC DNA]</scope>
    <source>
        <strain evidence="3">06D021</strain>
    </source>
</reference>
<protein>
    <recommendedName>
        <fullName evidence="1">Peptidase S74 domain-containing protein</fullName>
    </recommendedName>
</protein>
<dbReference type="PROSITE" id="PS51688">
    <property type="entry name" value="ICA"/>
    <property type="match status" value="1"/>
</dbReference>
<dbReference type="Gene3D" id="2.160.20.10">
    <property type="entry name" value="Single-stranded right-handed beta-helix, Pectin lyase-like"/>
    <property type="match status" value="1"/>
</dbReference>
<proteinExistence type="predicted"/>
<gene>
    <name evidence="2" type="ORF">KOSB73_220426</name>
</gene>
<dbReference type="InterPro" id="IPR030392">
    <property type="entry name" value="S74_ICA"/>
</dbReference>
<sequence>MHMAEVPLPTPTQVPVPSTDIRNAVFAGAKLDEEVTGSGEYYTDRLGVKRLTNTGRNNQFNTAQQERESRFNTFIQNSGYEVIGDYTAGPLTLTEYNQLVRYDNELYKLTAATDIPFTTTGNTDETWISTDAAHFVSVGDAALRQELGSSAPGNGGSIIALEQGGTVQDAIFHITPGMFGYTPDFNITSQTGTDNGPALRQAIAKAIALGYQIVEIPAGFALIDVSLEDVNLGGQGFKGYQGVKLVGAGQRNTRLFFRGPAGSVGISNIGGSGSISQKSLHGIGLSTTNDSVRNVNLYLLDGCCFSHNSDLWLLNGASGIKFSNSGTSGSFTEFNTFTNSRVQNCADNIIFEVNGGDNSFHGNSFTNVQNQVLAGSTFGNGIRVNGITSPAYLYNQTWDMKFFGGTNCRAYKLTNCNTDNLSGNLSFEGNLICETTDASVFEFKGNFSGISTLTFNVVTPTTVRAANFIFNNVLDDFSSFSNTVLSSYSPRLFNPQLADTTDNGVTASVWRVRNAVGDGLLFNVFNGSPGWFFSTTQANQRTQAAAPKYSLGPDGNSFTGYSSTLYLNPVNSTYGLQLSSADSRFAPRTDNTLSCGAGAFRWTQVFAVNSTIGTSDKRKKTNLRQIDTKEISAFYEIGQLDSVWQWLEKYQTEGDEARLHSGPTVQDAIEIMTRYGLVWSDYSCFVHIEQVASPEEVEAWGDIYEIIPDQPAIYEDDGVTLRQAEEKGGRKLKTPAGSRVIKDAQPAMSEYAFRKEELLFWITRAIIANQDILSKRLDALEEISQLNK</sequence>
<dbReference type="CDD" id="cd10144">
    <property type="entry name" value="Peptidase_S74_CIMCD"/>
    <property type="match status" value="1"/>
</dbReference>
<feature type="domain" description="Peptidase S74" evidence="1">
    <location>
        <begin position="615"/>
        <end position="784"/>
    </location>
</feature>
<evidence type="ECO:0000313" key="2">
    <source>
        <dbReference type="EMBL" id="SNU34307.1"/>
    </source>
</evidence>
<dbReference type="EMBL" id="FZTC01000015">
    <property type="protein sequence ID" value="SNU34307.1"/>
    <property type="molecule type" value="Genomic_DNA"/>
</dbReference>
<dbReference type="Proteomes" id="UP000220639">
    <property type="component" value="Unassembled WGS sequence"/>
</dbReference>
<dbReference type="InterPro" id="IPR012334">
    <property type="entry name" value="Pectin_lyas_fold"/>
</dbReference>
<evidence type="ECO:0000259" key="1">
    <source>
        <dbReference type="PROSITE" id="PS51688"/>
    </source>
</evidence>
<dbReference type="Pfam" id="PF13884">
    <property type="entry name" value="Peptidase_S74"/>
    <property type="match status" value="1"/>
</dbReference>
<dbReference type="Gene3D" id="1.10.10.10">
    <property type="entry name" value="Winged helix-like DNA-binding domain superfamily/Winged helix DNA-binding domain"/>
    <property type="match status" value="1"/>
</dbReference>
<name>A0A285B068_9ENTR</name>
<evidence type="ECO:0000313" key="3">
    <source>
        <dbReference type="Proteomes" id="UP000220639"/>
    </source>
</evidence>